<organism evidence="2 3">
    <name type="scientific">Alteromonas aestuariivivens</name>
    <dbReference type="NCBI Taxonomy" id="1938339"/>
    <lineage>
        <taxon>Bacteria</taxon>
        <taxon>Pseudomonadati</taxon>
        <taxon>Pseudomonadota</taxon>
        <taxon>Gammaproteobacteria</taxon>
        <taxon>Alteromonadales</taxon>
        <taxon>Alteromonadaceae</taxon>
        <taxon>Alteromonas/Salinimonas group</taxon>
        <taxon>Alteromonas</taxon>
    </lineage>
</organism>
<dbReference type="Proteomes" id="UP000256561">
    <property type="component" value="Unassembled WGS sequence"/>
</dbReference>
<evidence type="ECO:0000313" key="2">
    <source>
        <dbReference type="EMBL" id="RDV25515.1"/>
    </source>
</evidence>
<evidence type="ECO:0008006" key="4">
    <source>
        <dbReference type="Google" id="ProtNLM"/>
    </source>
</evidence>
<feature type="chain" id="PRO_5017606821" description="Lipoprotein" evidence="1">
    <location>
        <begin position="33"/>
        <end position="62"/>
    </location>
</feature>
<accession>A0A3D8M730</accession>
<gene>
    <name evidence="2" type="ORF">DXV75_09460</name>
</gene>
<name>A0A3D8M730_9ALTE</name>
<evidence type="ECO:0000256" key="1">
    <source>
        <dbReference type="SAM" id="SignalP"/>
    </source>
</evidence>
<dbReference type="PROSITE" id="PS51257">
    <property type="entry name" value="PROKAR_LIPOPROTEIN"/>
    <property type="match status" value="1"/>
</dbReference>
<protein>
    <recommendedName>
        <fullName evidence="4">Lipoprotein</fullName>
    </recommendedName>
</protein>
<dbReference type="AlphaFoldDB" id="A0A3D8M730"/>
<reference evidence="3" key="1">
    <citation type="submission" date="2018-08" db="EMBL/GenBank/DDBJ databases">
        <authorList>
            <person name="Zhang J."/>
            <person name="Du Z.-J."/>
        </authorList>
    </citation>
    <scope>NUCLEOTIDE SEQUENCE [LARGE SCALE GENOMIC DNA]</scope>
    <source>
        <strain evidence="3">KCTC 52655</strain>
    </source>
</reference>
<dbReference type="EMBL" id="QRHA01000006">
    <property type="protein sequence ID" value="RDV25515.1"/>
    <property type="molecule type" value="Genomic_DNA"/>
</dbReference>
<comment type="caution">
    <text evidence="2">The sequence shown here is derived from an EMBL/GenBank/DDBJ whole genome shotgun (WGS) entry which is preliminary data.</text>
</comment>
<proteinExistence type="predicted"/>
<dbReference type="RefSeq" id="WP_115593169.1">
    <property type="nucleotide sequence ID" value="NZ_QRHA01000006.1"/>
</dbReference>
<keyword evidence="1" id="KW-0732">Signal</keyword>
<feature type="signal peptide" evidence="1">
    <location>
        <begin position="1"/>
        <end position="32"/>
    </location>
</feature>
<keyword evidence="3" id="KW-1185">Reference proteome</keyword>
<evidence type="ECO:0000313" key="3">
    <source>
        <dbReference type="Proteomes" id="UP000256561"/>
    </source>
</evidence>
<sequence length="62" mass="6616">MKSPFRTSTLCKLVIVLGAAVALSACRITPHADVGLDVNYYNGGFHVNPNAHVGLSGRPDRH</sequence>